<name>A0A556QK45_9BACT</name>
<dbReference type="InterPro" id="IPR003961">
    <property type="entry name" value="FN3_dom"/>
</dbReference>
<sequence length="1080" mass="116724">MKVSTLCVHALLALAVIGQSSWAQSGRVPPISTKIGGRPAVVPQSYYDASEAESEDPNMHPSLGPYTVTAVKSGNWSDPTLWSTGAVPGENATVNLGAFFVTYDIASTVKIKHIHNGHGGIFERAPGSVLWVSTQMFHGIYLEGEADAPIPSSNPTRTIYWYSDAPGQTVKYGLVCMGPARLRGETKKHFLNAANNLTAGATTIQLIGVAGSNWKVGDEICIGATESSGTVTTDPTYLGPTSFTGSWDGVTSTQTQSQGFKTSQDEPRTITAISGDVVTLSAPLTFNHNVYSTTLPRGQSVTVRPYVVNFTRSIQHRAEVASTELQRRPHMMFMHDDDVEVRYVDVLNFGRTANDPSLYVPASSGGKDIFLGTTNLADTNNVRGRYGFHIHGTGPFFGRKQVVIQGIVVRGESGPAMTAIPVPGWGITQHNSRAAIEDSITYNVRGAGIVSELGNEIGQWVNNISIWNRGDGFRTSWSSRQETHMNHNGHIGAAFENQARGIIQQGNVAISSTHGWTFHQQATRPLPRVPDKFSLRYKDPLTEGGKDGIIDGDYGLDNDTYGIEQDQIHDFNDNTCFNVTTGFFVAHRQFTDRGDQSVMFAKRFHCIGTTTPLNLHNYTFYYSFYDSYWRGPGTGTAAWLGGNTFGMMWVNMRLENFLRGFQDNGLGYNYNGFWIDIAFTNVTTPFDNTKTYPTSATDVPADHYFWNVMGPWTITNPDLPNPGFTSKPRIWSSISSASLPSVYPSAPRGLGGVKPAGAATPSFTLSPTSDTTTGPTGHNTISLSGTIVDHVGVRKWPDGFVTYANLENFGTLGPHKNQHTTGTEMVEMNGCFNDNGTWKCRLWFHLDERRDGNYLQFPIDITLTGFDAAFLAANTVDPNATKPILPLTLESIEEPSTIPVAPSNVTPTWSTMLNGWFKLTWNDNSGNETGFTIQSYNGTTWSTYGTVAANVTSYTRTGLGMPSGPYTMRVIATGGTGNSSPSNQVTFSIPAPPAGPSGLTATAGTGQVALSWSAVSGATSYNISRATTSAGPYSVIKYNNTGTTYTNTGLTAGTTYYYKVCYITGAGSSSYSAPVSATAN</sequence>
<dbReference type="EMBL" id="VMBG01000002">
    <property type="protein sequence ID" value="TSJ77020.1"/>
    <property type="molecule type" value="Genomic_DNA"/>
</dbReference>
<dbReference type="Pfam" id="PF00041">
    <property type="entry name" value="fn3"/>
    <property type="match status" value="1"/>
</dbReference>
<keyword evidence="5" id="KW-1185">Reference proteome</keyword>
<feature type="region of interest" description="Disordered" evidence="1">
    <location>
        <begin position="757"/>
        <end position="781"/>
    </location>
</feature>
<dbReference type="InterPro" id="IPR013783">
    <property type="entry name" value="Ig-like_fold"/>
</dbReference>
<gene>
    <name evidence="4" type="ORF">FPL22_12990</name>
</gene>
<dbReference type="SMART" id="SM00060">
    <property type="entry name" value="FN3"/>
    <property type="match status" value="2"/>
</dbReference>
<dbReference type="SUPFAM" id="SSF49265">
    <property type="entry name" value="Fibronectin type III"/>
    <property type="match status" value="2"/>
</dbReference>
<feature type="domain" description="Fibronectin type-III" evidence="3">
    <location>
        <begin position="992"/>
        <end position="1080"/>
    </location>
</feature>
<dbReference type="PANTHER" id="PTHR47135">
    <property type="entry name" value="FIBRONECTIN TYPE III DOMAIN-CONTAINING PROTEIN 7"/>
    <property type="match status" value="1"/>
</dbReference>
<dbReference type="InterPro" id="IPR036116">
    <property type="entry name" value="FN3_sf"/>
</dbReference>
<feature type="domain" description="Fibronectin type-III" evidence="3">
    <location>
        <begin position="901"/>
        <end position="991"/>
    </location>
</feature>
<evidence type="ECO:0000256" key="1">
    <source>
        <dbReference type="SAM" id="MobiDB-lite"/>
    </source>
</evidence>
<dbReference type="Proteomes" id="UP000315648">
    <property type="component" value="Unassembled WGS sequence"/>
</dbReference>
<keyword evidence="2" id="KW-0732">Signal</keyword>
<evidence type="ECO:0000259" key="3">
    <source>
        <dbReference type="PROSITE" id="PS50853"/>
    </source>
</evidence>
<accession>A0A556QK45</accession>
<reference evidence="4 5" key="1">
    <citation type="submission" date="2019-07" db="EMBL/GenBank/DDBJ databases">
        <title>Description of 53C-WASEF.</title>
        <authorList>
            <person name="Pitt A."/>
            <person name="Hahn M.W."/>
        </authorList>
    </citation>
    <scope>NUCLEOTIDE SEQUENCE [LARGE SCALE GENOMIC DNA]</scope>
    <source>
        <strain evidence="4 5">53C-WASEF</strain>
    </source>
</reference>
<dbReference type="AlphaFoldDB" id="A0A556QK45"/>
<comment type="caution">
    <text evidence="4">The sequence shown here is derived from an EMBL/GenBank/DDBJ whole genome shotgun (WGS) entry which is preliminary data.</text>
</comment>
<dbReference type="RefSeq" id="WP_144230841.1">
    <property type="nucleotide sequence ID" value="NZ_CBCRVV010000006.1"/>
</dbReference>
<feature type="compositionally biased region" description="Low complexity" evidence="1">
    <location>
        <begin position="760"/>
        <end position="776"/>
    </location>
</feature>
<protein>
    <submittedName>
        <fullName evidence="4">Fibronectin type III domain-containing protein</fullName>
    </submittedName>
</protein>
<organism evidence="4 5">
    <name type="scientific">Rariglobus hedericola</name>
    <dbReference type="NCBI Taxonomy" id="2597822"/>
    <lineage>
        <taxon>Bacteria</taxon>
        <taxon>Pseudomonadati</taxon>
        <taxon>Verrucomicrobiota</taxon>
        <taxon>Opitutia</taxon>
        <taxon>Opitutales</taxon>
        <taxon>Opitutaceae</taxon>
        <taxon>Rariglobus</taxon>
    </lineage>
</organism>
<feature type="chain" id="PRO_5022158562" evidence="2">
    <location>
        <begin position="24"/>
        <end position="1080"/>
    </location>
</feature>
<dbReference type="PANTHER" id="PTHR47135:SF3">
    <property type="entry name" value="FIBRONECTIN TYPE-III DOMAIN-CONTAINING PROTEIN"/>
    <property type="match status" value="1"/>
</dbReference>
<evidence type="ECO:0000313" key="5">
    <source>
        <dbReference type="Proteomes" id="UP000315648"/>
    </source>
</evidence>
<feature type="signal peptide" evidence="2">
    <location>
        <begin position="1"/>
        <end position="23"/>
    </location>
</feature>
<proteinExistence type="predicted"/>
<evidence type="ECO:0000256" key="2">
    <source>
        <dbReference type="SAM" id="SignalP"/>
    </source>
</evidence>
<dbReference type="OrthoDB" id="174631at2"/>
<evidence type="ECO:0000313" key="4">
    <source>
        <dbReference type="EMBL" id="TSJ77020.1"/>
    </source>
</evidence>
<dbReference type="Gene3D" id="2.60.40.10">
    <property type="entry name" value="Immunoglobulins"/>
    <property type="match status" value="2"/>
</dbReference>
<dbReference type="PROSITE" id="PS50853">
    <property type="entry name" value="FN3"/>
    <property type="match status" value="2"/>
</dbReference>
<dbReference type="CDD" id="cd00063">
    <property type="entry name" value="FN3"/>
    <property type="match status" value="2"/>
</dbReference>